<proteinExistence type="predicted"/>
<dbReference type="SMART" id="SM00248">
    <property type="entry name" value="ANK"/>
    <property type="match status" value="2"/>
</dbReference>
<dbReference type="InterPro" id="IPR036770">
    <property type="entry name" value="Ankyrin_rpt-contain_sf"/>
</dbReference>
<comment type="caution">
    <text evidence="1">The sequence shown here is derived from an EMBL/GenBank/DDBJ whole genome shotgun (WGS) entry which is preliminary data.</text>
</comment>
<organism evidence="1 2">
    <name type="scientific">Smittium culicis</name>
    <dbReference type="NCBI Taxonomy" id="133412"/>
    <lineage>
        <taxon>Eukaryota</taxon>
        <taxon>Fungi</taxon>
        <taxon>Fungi incertae sedis</taxon>
        <taxon>Zoopagomycota</taxon>
        <taxon>Kickxellomycotina</taxon>
        <taxon>Harpellomycetes</taxon>
        <taxon>Harpellales</taxon>
        <taxon>Legeriomycetaceae</taxon>
        <taxon>Smittium</taxon>
    </lineage>
</organism>
<protein>
    <submittedName>
        <fullName evidence="1">Putative ankyrin repeat protein</fullName>
    </submittedName>
</protein>
<evidence type="ECO:0000313" key="1">
    <source>
        <dbReference type="EMBL" id="OMJ10817.1"/>
    </source>
</evidence>
<dbReference type="Proteomes" id="UP000187283">
    <property type="component" value="Unassembled WGS sequence"/>
</dbReference>
<name>A0A1R1X854_9FUNG</name>
<dbReference type="Pfam" id="PF12796">
    <property type="entry name" value="Ank_2"/>
    <property type="match status" value="1"/>
</dbReference>
<sequence>MTLILKIEKISVSELNKFLLKACSSGRLEMVKEIVKAGAEIDHNKNLPIAKACKSGSVELVRWLHCNGADLTDPKSKCFYYSCSIHNFGLVILMTCYGFKSTKNHDSYYLKCISEYIKLGIK</sequence>
<dbReference type="EMBL" id="LSSN01004827">
    <property type="protein sequence ID" value="OMJ10817.1"/>
    <property type="molecule type" value="Genomic_DNA"/>
</dbReference>
<dbReference type="Gene3D" id="1.25.40.20">
    <property type="entry name" value="Ankyrin repeat-containing domain"/>
    <property type="match status" value="1"/>
</dbReference>
<dbReference type="InterPro" id="IPR002110">
    <property type="entry name" value="Ankyrin_rpt"/>
</dbReference>
<keyword evidence="2" id="KW-1185">Reference proteome</keyword>
<dbReference type="OrthoDB" id="194358at2759"/>
<evidence type="ECO:0000313" key="2">
    <source>
        <dbReference type="Proteomes" id="UP000187283"/>
    </source>
</evidence>
<gene>
    <name evidence="1" type="ORF">AYI70_g10090</name>
</gene>
<accession>A0A1R1X854</accession>
<dbReference type="SUPFAM" id="SSF48403">
    <property type="entry name" value="Ankyrin repeat"/>
    <property type="match status" value="1"/>
</dbReference>
<dbReference type="AlphaFoldDB" id="A0A1R1X854"/>
<reference evidence="1 2" key="1">
    <citation type="submission" date="2017-01" db="EMBL/GenBank/DDBJ databases">
        <authorList>
            <person name="Mah S.A."/>
            <person name="Swanson W.J."/>
            <person name="Moy G.W."/>
            <person name="Vacquier V.D."/>
        </authorList>
    </citation>
    <scope>NUCLEOTIDE SEQUENCE [LARGE SCALE GENOMIC DNA]</scope>
    <source>
        <strain evidence="1 2">GSMNP</strain>
    </source>
</reference>